<dbReference type="SUPFAM" id="SSF53056">
    <property type="entry name" value="beta-carbonic anhydrase, cab"/>
    <property type="match status" value="1"/>
</dbReference>
<dbReference type="InterPro" id="IPR006311">
    <property type="entry name" value="TAT_signal"/>
</dbReference>
<dbReference type="SMART" id="SM00947">
    <property type="entry name" value="Pro_CA"/>
    <property type="match status" value="1"/>
</dbReference>
<gene>
    <name evidence="8" type="ORF">FF124_14595</name>
</gene>
<evidence type="ECO:0000256" key="7">
    <source>
        <dbReference type="SAM" id="SignalP"/>
    </source>
</evidence>
<dbReference type="RefSeq" id="WP_138749209.1">
    <property type="nucleotide sequence ID" value="NZ_VCLB01000007.1"/>
</dbReference>
<dbReference type="PROSITE" id="PS51318">
    <property type="entry name" value="TAT"/>
    <property type="match status" value="1"/>
</dbReference>
<organism evidence="8 9">
    <name type="scientific">Martelella lutilitoris</name>
    <dbReference type="NCBI Taxonomy" id="2583532"/>
    <lineage>
        <taxon>Bacteria</taxon>
        <taxon>Pseudomonadati</taxon>
        <taxon>Pseudomonadota</taxon>
        <taxon>Alphaproteobacteria</taxon>
        <taxon>Hyphomicrobiales</taxon>
        <taxon>Aurantimonadaceae</taxon>
        <taxon>Martelella</taxon>
    </lineage>
</organism>
<dbReference type="CDD" id="cd03378">
    <property type="entry name" value="beta_CA_cladeC"/>
    <property type="match status" value="1"/>
</dbReference>
<dbReference type="Gene3D" id="3.40.1050.10">
    <property type="entry name" value="Carbonic anhydrase"/>
    <property type="match status" value="1"/>
</dbReference>
<dbReference type="PANTHER" id="PTHR11002:SF79">
    <property type="entry name" value="CARBONIC ANHYDRASE 2"/>
    <property type="match status" value="1"/>
</dbReference>
<comment type="cofactor">
    <cofactor evidence="6">
        <name>Zn(2+)</name>
        <dbReference type="ChEBI" id="CHEBI:29105"/>
    </cofactor>
    <text evidence="6">Binds 1 zinc ion per subunit.</text>
</comment>
<dbReference type="EMBL" id="VCLB01000007">
    <property type="protein sequence ID" value="TNB47382.1"/>
    <property type="molecule type" value="Genomic_DNA"/>
</dbReference>
<dbReference type="Pfam" id="PF00484">
    <property type="entry name" value="Pro_CA"/>
    <property type="match status" value="1"/>
</dbReference>
<evidence type="ECO:0000256" key="5">
    <source>
        <dbReference type="ARBA" id="ARBA00048348"/>
    </source>
</evidence>
<evidence type="ECO:0000256" key="3">
    <source>
        <dbReference type="ARBA" id="ARBA00022833"/>
    </source>
</evidence>
<dbReference type="EC" id="4.2.1.1" evidence="2"/>
<dbReference type="GO" id="GO:0015976">
    <property type="term" value="P:carbon utilization"/>
    <property type="evidence" value="ECO:0007669"/>
    <property type="project" value="InterPro"/>
</dbReference>
<keyword evidence="7" id="KW-0732">Signal</keyword>
<dbReference type="Proteomes" id="UP000307874">
    <property type="component" value="Unassembled WGS sequence"/>
</dbReference>
<proteinExistence type="inferred from homology"/>
<dbReference type="InterPro" id="IPR036874">
    <property type="entry name" value="Carbonic_anhydrase_sf"/>
</dbReference>
<dbReference type="PANTHER" id="PTHR11002">
    <property type="entry name" value="CARBONIC ANHYDRASE"/>
    <property type="match status" value="1"/>
</dbReference>
<feature type="chain" id="PRO_5023019822" description="carbonic anhydrase" evidence="7">
    <location>
        <begin position="35"/>
        <end position="239"/>
    </location>
</feature>
<dbReference type="InterPro" id="IPR001765">
    <property type="entry name" value="Carbonic_anhydrase"/>
</dbReference>
<name>A0A5C4JQC1_9HYPH</name>
<reference evidence="8 9" key="1">
    <citation type="submission" date="2019-06" db="EMBL/GenBank/DDBJ databases">
        <title>Martelella lutilitoris sp. nov., isolated from a tidal mudflat.</title>
        <authorList>
            <person name="Kim Y.-J."/>
        </authorList>
    </citation>
    <scope>NUCLEOTIDE SEQUENCE [LARGE SCALE GENOMIC DNA]</scope>
    <source>
        <strain evidence="8 9">GH2-6</strain>
    </source>
</reference>
<comment type="catalytic activity">
    <reaction evidence="5">
        <text>hydrogencarbonate + H(+) = CO2 + H2O</text>
        <dbReference type="Rhea" id="RHEA:10748"/>
        <dbReference type="ChEBI" id="CHEBI:15377"/>
        <dbReference type="ChEBI" id="CHEBI:15378"/>
        <dbReference type="ChEBI" id="CHEBI:16526"/>
        <dbReference type="ChEBI" id="CHEBI:17544"/>
        <dbReference type="EC" id="4.2.1.1"/>
    </reaction>
</comment>
<feature type="binding site" evidence="6">
    <location>
        <position position="94"/>
    </location>
    <ligand>
        <name>Zn(2+)</name>
        <dbReference type="ChEBI" id="CHEBI:29105"/>
    </ligand>
</feature>
<evidence type="ECO:0000256" key="4">
    <source>
        <dbReference type="ARBA" id="ARBA00023239"/>
    </source>
</evidence>
<dbReference type="PROSITE" id="PS00704">
    <property type="entry name" value="PROK_CO2_ANHYDRASE_1"/>
    <property type="match status" value="1"/>
</dbReference>
<feature type="binding site" evidence="6">
    <location>
        <position position="148"/>
    </location>
    <ligand>
        <name>Zn(2+)</name>
        <dbReference type="ChEBI" id="CHEBI:29105"/>
    </ligand>
</feature>
<feature type="binding site" evidence="6">
    <location>
        <position position="92"/>
    </location>
    <ligand>
        <name>Zn(2+)</name>
        <dbReference type="ChEBI" id="CHEBI:29105"/>
    </ligand>
</feature>
<feature type="signal peptide" evidence="7">
    <location>
        <begin position="1"/>
        <end position="34"/>
    </location>
</feature>
<dbReference type="GO" id="GO:0008270">
    <property type="term" value="F:zinc ion binding"/>
    <property type="evidence" value="ECO:0007669"/>
    <property type="project" value="InterPro"/>
</dbReference>
<keyword evidence="3 6" id="KW-0862">Zinc</keyword>
<dbReference type="GO" id="GO:0004089">
    <property type="term" value="F:carbonate dehydratase activity"/>
    <property type="evidence" value="ECO:0007669"/>
    <property type="project" value="UniProtKB-EC"/>
</dbReference>
<feature type="binding site" evidence="6">
    <location>
        <position position="145"/>
    </location>
    <ligand>
        <name>Zn(2+)</name>
        <dbReference type="ChEBI" id="CHEBI:29105"/>
    </ligand>
</feature>
<keyword evidence="6" id="KW-0479">Metal-binding</keyword>
<sequence length="239" mass="24745">MCQACKDKTVTRRNLLRGGAAASLALPFVSSAFAQETGGAPMAPPASPDEALQRLVDGNKRYVEGTPNNIDHSAGRYSRSQGQQPFAAVVACSDSRVIPELIFDQAPGDLFVVRVAGNFLNEDGIASLEFATAVLGIQAVLVLGHTSCGAISATITSIEDNELPPGHLPSLVNAIRPAVYDVIGDNPENMLEAATAQNAIINAEKAVATGPILADFAANGKIKSAAGVYDIATGVVTFL</sequence>
<keyword evidence="9" id="KW-1185">Reference proteome</keyword>
<evidence type="ECO:0000256" key="6">
    <source>
        <dbReference type="PIRSR" id="PIRSR601765-1"/>
    </source>
</evidence>
<evidence type="ECO:0000313" key="8">
    <source>
        <dbReference type="EMBL" id="TNB47382.1"/>
    </source>
</evidence>
<dbReference type="InterPro" id="IPR015892">
    <property type="entry name" value="Carbonic_anhydrase_CS"/>
</dbReference>
<protein>
    <recommendedName>
        <fullName evidence="2">carbonic anhydrase</fullName>
        <ecNumber evidence="2">4.2.1.1</ecNumber>
    </recommendedName>
</protein>
<accession>A0A5C4JQC1</accession>
<dbReference type="OrthoDB" id="9797527at2"/>
<evidence type="ECO:0000256" key="2">
    <source>
        <dbReference type="ARBA" id="ARBA00012925"/>
    </source>
</evidence>
<keyword evidence="4" id="KW-0456">Lyase</keyword>
<evidence type="ECO:0000256" key="1">
    <source>
        <dbReference type="ARBA" id="ARBA00006217"/>
    </source>
</evidence>
<comment type="caution">
    <text evidence="8">The sequence shown here is derived from an EMBL/GenBank/DDBJ whole genome shotgun (WGS) entry which is preliminary data.</text>
</comment>
<dbReference type="AlphaFoldDB" id="A0A5C4JQC1"/>
<comment type="similarity">
    <text evidence="1">Belongs to the beta-class carbonic anhydrase family.</text>
</comment>
<evidence type="ECO:0000313" key="9">
    <source>
        <dbReference type="Proteomes" id="UP000307874"/>
    </source>
</evidence>